<gene>
    <name evidence="2" type="ORF">JZ751_008933</name>
</gene>
<reference evidence="2" key="1">
    <citation type="thesis" date="2021" institute="BYU ScholarsArchive" country="Provo, UT, USA">
        <title>Applications of and Algorithms for Genome Assembly and Genomic Analyses with an Emphasis on Marine Teleosts.</title>
        <authorList>
            <person name="Pickett B.D."/>
        </authorList>
    </citation>
    <scope>NUCLEOTIDE SEQUENCE</scope>
    <source>
        <strain evidence="2">HI-2016</strain>
    </source>
</reference>
<dbReference type="EMBL" id="JAFBMS010000017">
    <property type="protein sequence ID" value="KAG9345788.1"/>
    <property type="molecule type" value="Genomic_DNA"/>
</dbReference>
<evidence type="ECO:0000313" key="3">
    <source>
        <dbReference type="Proteomes" id="UP000824540"/>
    </source>
</evidence>
<organism evidence="2 3">
    <name type="scientific">Albula glossodonta</name>
    <name type="common">roundjaw bonefish</name>
    <dbReference type="NCBI Taxonomy" id="121402"/>
    <lineage>
        <taxon>Eukaryota</taxon>
        <taxon>Metazoa</taxon>
        <taxon>Chordata</taxon>
        <taxon>Craniata</taxon>
        <taxon>Vertebrata</taxon>
        <taxon>Euteleostomi</taxon>
        <taxon>Actinopterygii</taxon>
        <taxon>Neopterygii</taxon>
        <taxon>Teleostei</taxon>
        <taxon>Albuliformes</taxon>
        <taxon>Albulidae</taxon>
        <taxon>Albula</taxon>
    </lineage>
</organism>
<feature type="region of interest" description="Disordered" evidence="1">
    <location>
        <begin position="68"/>
        <end position="97"/>
    </location>
</feature>
<name>A0A8T2P8B2_9TELE</name>
<protein>
    <submittedName>
        <fullName evidence="2">Uncharacterized protein</fullName>
    </submittedName>
</protein>
<accession>A0A8T2P8B2</accession>
<dbReference type="AlphaFoldDB" id="A0A8T2P8B2"/>
<proteinExistence type="predicted"/>
<comment type="caution">
    <text evidence="2">The sequence shown here is derived from an EMBL/GenBank/DDBJ whole genome shotgun (WGS) entry which is preliminary data.</text>
</comment>
<keyword evidence="3" id="KW-1185">Reference proteome</keyword>
<evidence type="ECO:0000313" key="2">
    <source>
        <dbReference type="EMBL" id="KAG9345788.1"/>
    </source>
</evidence>
<evidence type="ECO:0000256" key="1">
    <source>
        <dbReference type="SAM" id="MobiDB-lite"/>
    </source>
</evidence>
<dbReference type="Proteomes" id="UP000824540">
    <property type="component" value="Unassembled WGS sequence"/>
</dbReference>
<sequence>MLCGKGTGVVHNSENIMDLLRHDTLQPGEFFSDYFLCHSMDRWPPPHVCGNRGHGRSEQALWRNLSRPGTDIIPQQRHNEDIQHSAGPAKDPLPKPR</sequence>